<feature type="domain" description="HRDC" evidence="10">
    <location>
        <begin position="468"/>
        <end position="548"/>
    </location>
</feature>
<keyword evidence="3" id="KW-0540">Nuclease</keyword>
<evidence type="ECO:0000256" key="2">
    <source>
        <dbReference type="ARBA" id="ARBA00022552"/>
    </source>
</evidence>
<evidence type="ECO:0000256" key="1">
    <source>
        <dbReference type="ARBA" id="ARBA00004123"/>
    </source>
</evidence>
<dbReference type="InterPro" id="IPR036397">
    <property type="entry name" value="RNaseH_sf"/>
</dbReference>
<dbReference type="PANTHER" id="PTHR12124:SF47">
    <property type="entry name" value="EXOSOME COMPONENT 10"/>
    <property type="match status" value="1"/>
</dbReference>
<comment type="similarity">
    <text evidence="8">Belongs to the exosome component 10/RRP6 family.</text>
</comment>
<dbReference type="Gene3D" id="1.10.150.80">
    <property type="entry name" value="HRDC domain"/>
    <property type="match status" value="1"/>
</dbReference>
<dbReference type="GO" id="GO:0071040">
    <property type="term" value="P:nuclear polyadenylation-dependent antisense transcript catabolic process"/>
    <property type="evidence" value="ECO:0007669"/>
    <property type="project" value="TreeGrafter"/>
</dbReference>
<dbReference type="CDD" id="cd06147">
    <property type="entry name" value="Rrp6p_like_exo"/>
    <property type="match status" value="1"/>
</dbReference>
<dbReference type="InterPro" id="IPR010997">
    <property type="entry name" value="HRDC-like_sf"/>
</dbReference>
<comment type="subcellular location">
    <subcellularLocation>
        <location evidence="1">Nucleus</location>
    </subcellularLocation>
</comment>
<dbReference type="InterPro" id="IPR012337">
    <property type="entry name" value="RNaseH-like_sf"/>
</dbReference>
<feature type="region of interest" description="Disordered" evidence="9">
    <location>
        <begin position="704"/>
        <end position="831"/>
    </location>
</feature>
<dbReference type="PANTHER" id="PTHR12124">
    <property type="entry name" value="POLYMYOSITIS/SCLERODERMA AUTOANTIGEN-RELATED"/>
    <property type="match status" value="1"/>
</dbReference>
<dbReference type="GO" id="GO:0071044">
    <property type="term" value="P:histone mRNA catabolic process"/>
    <property type="evidence" value="ECO:0007669"/>
    <property type="project" value="TreeGrafter"/>
</dbReference>
<dbReference type="GO" id="GO:0071051">
    <property type="term" value="P:poly(A)-dependent snoRNA 3'-end processing"/>
    <property type="evidence" value="ECO:0007669"/>
    <property type="project" value="TreeGrafter"/>
</dbReference>
<evidence type="ECO:0000313" key="12">
    <source>
        <dbReference type="Proteomes" id="UP000612746"/>
    </source>
</evidence>
<evidence type="ECO:0000313" key="11">
    <source>
        <dbReference type="EMBL" id="KAG2177688.1"/>
    </source>
</evidence>
<evidence type="ECO:0000256" key="8">
    <source>
        <dbReference type="ARBA" id="ARBA00043957"/>
    </source>
</evidence>
<keyword evidence="6" id="KW-0269">Exonuclease</keyword>
<dbReference type="OrthoDB" id="2250022at2759"/>
<dbReference type="InterPro" id="IPR049559">
    <property type="entry name" value="Rrp6p-like_exo"/>
</dbReference>
<organism evidence="11 12">
    <name type="scientific">Umbelopsis vinacea</name>
    <dbReference type="NCBI Taxonomy" id="44442"/>
    <lineage>
        <taxon>Eukaryota</taxon>
        <taxon>Fungi</taxon>
        <taxon>Fungi incertae sedis</taxon>
        <taxon>Mucoromycota</taxon>
        <taxon>Mucoromycotina</taxon>
        <taxon>Umbelopsidomycetes</taxon>
        <taxon>Umbelopsidales</taxon>
        <taxon>Umbelopsidaceae</taxon>
        <taxon>Umbelopsis</taxon>
    </lineage>
</organism>
<evidence type="ECO:0000256" key="5">
    <source>
        <dbReference type="ARBA" id="ARBA00022835"/>
    </source>
</evidence>
<dbReference type="Proteomes" id="UP000612746">
    <property type="component" value="Unassembled WGS sequence"/>
</dbReference>
<dbReference type="GO" id="GO:0071035">
    <property type="term" value="P:nuclear polyadenylation-dependent rRNA catabolic process"/>
    <property type="evidence" value="ECO:0007669"/>
    <property type="project" value="TreeGrafter"/>
</dbReference>
<dbReference type="Pfam" id="PF01612">
    <property type="entry name" value="DNA_pol_A_exo1"/>
    <property type="match status" value="1"/>
</dbReference>
<evidence type="ECO:0000259" key="10">
    <source>
        <dbReference type="PROSITE" id="PS50967"/>
    </source>
</evidence>
<dbReference type="EMBL" id="JAEPRA010000012">
    <property type="protein sequence ID" value="KAG2177688.1"/>
    <property type="molecule type" value="Genomic_DNA"/>
</dbReference>
<reference evidence="11" key="1">
    <citation type="submission" date="2020-12" db="EMBL/GenBank/DDBJ databases">
        <title>Metabolic potential, ecology and presence of endohyphal bacteria is reflected in genomic diversity of Mucoromycotina.</title>
        <authorList>
            <person name="Muszewska A."/>
            <person name="Okrasinska A."/>
            <person name="Steczkiewicz K."/>
            <person name="Drgas O."/>
            <person name="Orlowska M."/>
            <person name="Perlinska-Lenart U."/>
            <person name="Aleksandrzak-Piekarczyk T."/>
            <person name="Szatraj K."/>
            <person name="Zielenkiewicz U."/>
            <person name="Pilsyk S."/>
            <person name="Malc E."/>
            <person name="Mieczkowski P."/>
            <person name="Kruszewska J.S."/>
            <person name="Biernat P."/>
            <person name="Pawlowska J."/>
        </authorList>
    </citation>
    <scope>NUCLEOTIDE SEQUENCE</scope>
    <source>
        <strain evidence="11">WA0000051536</strain>
    </source>
</reference>
<evidence type="ECO:0000256" key="7">
    <source>
        <dbReference type="ARBA" id="ARBA00023242"/>
    </source>
</evidence>
<keyword evidence="5" id="KW-0271">Exosome</keyword>
<dbReference type="SUPFAM" id="SSF47819">
    <property type="entry name" value="HRDC-like"/>
    <property type="match status" value="1"/>
</dbReference>
<dbReference type="GO" id="GO:0071038">
    <property type="term" value="P:TRAMP-dependent tRNA surveillance pathway"/>
    <property type="evidence" value="ECO:0007669"/>
    <property type="project" value="TreeGrafter"/>
</dbReference>
<keyword evidence="7" id="KW-0539">Nucleus</keyword>
<dbReference type="SMART" id="SM00474">
    <property type="entry name" value="35EXOc"/>
    <property type="match status" value="1"/>
</dbReference>
<dbReference type="GO" id="GO:0071039">
    <property type="term" value="P:nuclear polyadenylation-dependent CUT catabolic process"/>
    <property type="evidence" value="ECO:0007669"/>
    <property type="project" value="TreeGrafter"/>
</dbReference>
<feature type="compositionally biased region" description="Basic residues" evidence="9">
    <location>
        <begin position="745"/>
        <end position="756"/>
    </location>
</feature>
<dbReference type="InterPro" id="IPR012588">
    <property type="entry name" value="Exosome-assoc_fac_Rrp6_N"/>
</dbReference>
<feature type="region of interest" description="Disordered" evidence="9">
    <location>
        <begin position="563"/>
        <end position="583"/>
    </location>
</feature>
<evidence type="ECO:0000256" key="4">
    <source>
        <dbReference type="ARBA" id="ARBA00022801"/>
    </source>
</evidence>
<dbReference type="GO" id="GO:0071037">
    <property type="term" value="P:nuclear polyadenylation-dependent snRNA catabolic process"/>
    <property type="evidence" value="ECO:0007669"/>
    <property type="project" value="TreeGrafter"/>
</dbReference>
<proteinExistence type="inferred from homology"/>
<dbReference type="GO" id="GO:0000467">
    <property type="term" value="P:exonucleolytic trimming to generate mature 3'-end of 5.8S rRNA from tricistronic rRNA transcript (SSU-rRNA, 5.8S rRNA, LSU-rRNA)"/>
    <property type="evidence" value="ECO:0007669"/>
    <property type="project" value="InterPro"/>
</dbReference>
<dbReference type="GO" id="GO:0000175">
    <property type="term" value="F:3'-5'-RNA exonuclease activity"/>
    <property type="evidence" value="ECO:0007669"/>
    <property type="project" value="InterPro"/>
</dbReference>
<evidence type="ECO:0000256" key="3">
    <source>
        <dbReference type="ARBA" id="ARBA00022722"/>
    </source>
</evidence>
<accession>A0A8H7PPR4</accession>
<keyword evidence="12" id="KW-1185">Reference proteome</keyword>
<dbReference type="InterPro" id="IPR002121">
    <property type="entry name" value="HRDC_dom"/>
</dbReference>
<dbReference type="SMART" id="SM00341">
    <property type="entry name" value="HRDC"/>
    <property type="match status" value="1"/>
</dbReference>
<evidence type="ECO:0000256" key="9">
    <source>
        <dbReference type="SAM" id="MobiDB-lite"/>
    </source>
</evidence>
<dbReference type="GO" id="GO:0005730">
    <property type="term" value="C:nucleolus"/>
    <property type="evidence" value="ECO:0007669"/>
    <property type="project" value="TreeGrafter"/>
</dbReference>
<dbReference type="InterPro" id="IPR002562">
    <property type="entry name" value="3'-5'_exonuclease_dom"/>
</dbReference>
<gene>
    <name evidence="11" type="ORF">INT44_008202</name>
</gene>
<dbReference type="GO" id="GO:0003727">
    <property type="term" value="F:single-stranded RNA binding"/>
    <property type="evidence" value="ECO:0007669"/>
    <property type="project" value="TreeGrafter"/>
</dbReference>
<dbReference type="AlphaFoldDB" id="A0A8H7PPR4"/>
<feature type="compositionally biased region" description="Basic and acidic residues" evidence="9">
    <location>
        <begin position="573"/>
        <end position="583"/>
    </location>
</feature>
<comment type="caution">
    <text evidence="11">The sequence shown here is derived from an EMBL/GenBank/DDBJ whole genome shotgun (WGS) entry which is preliminary data.</text>
</comment>
<dbReference type="Pfam" id="PF00570">
    <property type="entry name" value="HRDC"/>
    <property type="match status" value="1"/>
</dbReference>
<dbReference type="Gene3D" id="3.30.420.10">
    <property type="entry name" value="Ribonuclease H-like superfamily/Ribonuclease H"/>
    <property type="match status" value="1"/>
</dbReference>
<dbReference type="GO" id="GO:0000176">
    <property type="term" value="C:nuclear exosome (RNase complex)"/>
    <property type="evidence" value="ECO:0007669"/>
    <property type="project" value="InterPro"/>
</dbReference>
<dbReference type="GO" id="GO:0000166">
    <property type="term" value="F:nucleotide binding"/>
    <property type="evidence" value="ECO:0007669"/>
    <property type="project" value="InterPro"/>
</dbReference>
<dbReference type="InterPro" id="IPR045092">
    <property type="entry name" value="Rrp6-like"/>
</dbReference>
<dbReference type="SUPFAM" id="SSF53098">
    <property type="entry name" value="Ribonuclease H-like"/>
    <property type="match status" value="1"/>
</dbReference>
<name>A0A8H7PPR4_9FUNG</name>
<evidence type="ECO:0000256" key="6">
    <source>
        <dbReference type="ARBA" id="ARBA00022839"/>
    </source>
</evidence>
<keyword evidence="4" id="KW-0378">Hydrolase</keyword>
<dbReference type="FunFam" id="1.10.150.80:FF:000001">
    <property type="entry name" value="Putative exosome component 10"/>
    <property type="match status" value="1"/>
</dbReference>
<feature type="compositionally biased region" description="Low complexity" evidence="9">
    <location>
        <begin position="721"/>
        <end position="730"/>
    </location>
</feature>
<keyword evidence="2" id="KW-0698">rRNA processing</keyword>
<dbReference type="InterPro" id="IPR044876">
    <property type="entry name" value="HRDC_dom_sf"/>
</dbReference>
<dbReference type="GO" id="GO:0071036">
    <property type="term" value="P:nuclear polyadenylation-dependent snoRNA catabolic process"/>
    <property type="evidence" value="ECO:0007669"/>
    <property type="project" value="TreeGrafter"/>
</dbReference>
<protein>
    <recommendedName>
        <fullName evidence="10">HRDC domain-containing protein</fullName>
    </recommendedName>
</protein>
<dbReference type="Pfam" id="PF08066">
    <property type="entry name" value="PMC2NT"/>
    <property type="match status" value="1"/>
</dbReference>
<dbReference type="PROSITE" id="PS50967">
    <property type="entry name" value="HRDC"/>
    <property type="match status" value="1"/>
</dbReference>
<sequence length="831" mass="95053">MSQQRDDPQPHPLRDFKEYQNALFTALTGATRAANAIPIADLGYFRSLDRGFAKTLDSCSEKVLKLSNNMLKYASVEEEEAAPRFYDIDDVMDRYNIAIDVVDNLLEKADVGLDELRGQRNRTEPIMNQTSPVVAQVATKGKADYKMLHAQNIIRPQLRFKDTIDNSSNTPFIPKLTFKPHSKTALDPRITELQSLSLTSSHKSDEILAASSLAHPYEYEIKHIEYPEQLFEEKPEQIYTPFEDTKATWVDNEETLKEMCSKLEAATEIAVDLEHHDYRSFQGFVCLMQISTRDEDFIVDTLEIRDKLWMLNTAFTDPNIVKVMHGATSDIIWLQRDFGLYVVDLFDTYHASKMLELPGHGLAYLLKHYCDVDADKKYQMADWRIRPLPTEMFKYARSDTHYLLYIFDRMRRELLERGNANHNLMRKVLADSEETSVRKHEKDVYDGEYGTGFNGWRNLLSKWKTAINAQQFAVFKAIHAWRDQTARDEDESVRYVLPNHMIFSLLDKMPTDSTGVIGCCNPVPPLVRMHSHDIALAIQRAKMSTGDKKSIVSLESMPAPRHTRYADEDTDMPEVRQEDRQKLEGRPAVKDVDPKLFDLDLIEKQRQLNYQHLAKPESFLFGTTAHIDVSSDVSSKQAADRIRMSLRLSVPGIEDAILHTEGVMEEPVVEHVYTSKAERVTKEEAKPVVVKPKDSDVIVVKETRKKRTRAEELQEDDEDVSSPATSASSATDDEDAARQKELKRERKKARKAHMKAQRQAEAEQEKQSFEAFQYDSAKLSHEDAPSSSKKKRGAAPNVFNPYGQVTDPKFKKQPKVASATKTADKAMTFKK</sequence>
<dbReference type="FunFam" id="3.30.420.10:FF:000059">
    <property type="entry name" value="Exosome complex exonuclease Rrp6"/>
    <property type="match status" value="1"/>
</dbReference>
<feature type="compositionally biased region" description="Basic and acidic residues" evidence="9">
    <location>
        <begin position="758"/>
        <end position="768"/>
    </location>
</feature>